<dbReference type="RefSeq" id="WP_156643094.1">
    <property type="nucleotide sequence ID" value="NZ_WOXT01000005.1"/>
</dbReference>
<gene>
    <name evidence="1" type="ORF">GN331_14955</name>
</gene>
<keyword evidence="2" id="KW-1185">Reference proteome</keyword>
<evidence type="ECO:0000313" key="2">
    <source>
        <dbReference type="Proteomes" id="UP000479692"/>
    </source>
</evidence>
<dbReference type="EMBL" id="WOXT01000005">
    <property type="protein sequence ID" value="MUV15504.1"/>
    <property type="molecule type" value="Genomic_DNA"/>
</dbReference>
<proteinExistence type="predicted"/>
<dbReference type="Proteomes" id="UP000479692">
    <property type="component" value="Unassembled WGS sequence"/>
</dbReference>
<reference evidence="1 2" key="1">
    <citation type="submission" date="2019-12" db="EMBL/GenBank/DDBJ databases">
        <authorList>
            <person name="Xu J."/>
        </authorList>
    </citation>
    <scope>NUCLEOTIDE SEQUENCE [LARGE SCALE GENOMIC DNA]</scope>
    <source>
        <strain evidence="1 2">HX-5-24</strain>
    </source>
</reference>
<organism evidence="1 2">
    <name type="scientific">Noviluteimonas gilva</name>
    <dbReference type="NCBI Taxonomy" id="2682097"/>
    <lineage>
        <taxon>Bacteria</taxon>
        <taxon>Pseudomonadati</taxon>
        <taxon>Pseudomonadota</taxon>
        <taxon>Gammaproteobacteria</taxon>
        <taxon>Lysobacterales</taxon>
        <taxon>Lysobacteraceae</taxon>
        <taxon>Noviluteimonas</taxon>
    </lineage>
</organism>
<accession>A0A7C9LN25</accession>
<dbReference type="AlphaFoldDB" id="A0A7C9LN25"/>
<name>A0A7C9LN25_9GAMM</name>
<sequence>MTQNRASLVISEDDERTVLAAIAQIEAVLKKLVAFDAGERRTMNMLGQRNEPFARETFQVLDRHRAIAPPSLDIDEMRADLEAYDRMKRINVALQRLTTMCADTEAALGSDVFEAALAGYTMLKVFGPSHGLEEAVKTLSERFAKQGRRKSKPTGEG</sequence>
<comment type="caution">
    <text evidence="1">The sequence shown here is derived from an EMBL/GenBank/DDBJ whole genome shotgun (WGS) entry which is preliminary data.</text>
</comment>
<protein>
    <submittedName>
        <fullName evidence="1">Uncharacterized protein</fullName>
    </submittedName>
</protein>
<evidence type="ECO:0000313" key="1">
    <source>
        <dbReference type="EMBL" id="MUV15504.1"/>
    </source>
</evidence>